<dbReference type="AlphaFoldDB" id="A0A8X6RZ04"/>
<evidence type="ECO:0000313" key="2">
    <source>
        <dbReference type="Proteomes" id="UP000887159"/>
    </source>
</evidence>
<comment type="caution">
    <text evidence="1">The sequence shown here is derived from an EMBL/GenBank/DDBJ whole genome shotgun (WGS) entry which is preliminary data.</text>
</comment>
<organism evidence="1 2">
    <name type="scientific">Trichonephila clavipes</name>
    <name type="common">Golden silk orbweaver</name>
    <name type="synonym">Nephila clavipes</name>
    <dbReference type="NCBI Taxonomy" id="2585209"/>
    <lineage>
        <taxon>Eukaryota</taxon>
        <taxon>Metazoa</taxon>
        <taxon>Ecdysozoa</taxon>
        <taxon>Arthropoda</taxon>
        <taxon>Chelicerata</taxon>
        <taxon>Arachnida</taxon>
        <taxon>Araneae</taxon>
        <taxon>Araneomorphae</taxon>
        <taxon>Entelegynae</taxon>
        <taxon>Araneoidea</taxon>
        <taxon>Nephilidae</taxon>
        <taxon>Trichonephila</taxon>
    </lineage>
</organism>
<evidence type="ECO:0000313" key="1">
    <source>
        <dbReference type="EMBL" id="GFX99981.1"/>
    </source>
</evidence>
<name>A0A8X6RZ04_TRICX</name>
<sequence length="143" mass="16285">MAPHTITPAVRAVCLCKAKAGLRRSPRGLNTRTRLSPLLKMNLDSSLKTIWFHSAVVQFPPARHHSKRRRRWVGVKGSTRNECHDLHVLQPGAFVWFERTWGPLVKRLPVPGGWPMKELAVHVHFLRCGDLLNDWSVEGVVFV</sequence>
<dbReference type="Proteomes" id="UP000887159">
    <property type="component" value="Unassembled WGS sequence"/>
</dbReference>
<reference evidence="1" key="1">
    <citation type="submission" date="2020-08" db="EMBL/GenBank/DDBJ databases">
        <title>Multicomponent nature underlies the extraordinary mechanical properties of spider dragline silk.</title>
        <authorList>
            <person name="Kono N."/>
            <person name="Nakamura H."/>
            <person name="Mori M."/>
            <person name="Yoshida Y."/>
            <person name="Ohtoshi R."/>
            <person name="Malay A.D."/>
            <person name="Moran D.A.P."/>
            <person name="Tomita M."/>
            <person name="Numata K."/>
            <person name="Arakawa K."/>
        </authorList>
    </citation>
    <scope>NUCLEOTIDE SEQUENCE</scope>
</reference>
<accession>A0A8X6RZ04</accession>
<proteinExistence type="predicted"/>
<keyword evidence="2" id="KW-1185">Reference proteome</keyword>
<dbReference type="EMBL" id="BMAU01021215">
    <property type="protein sequence ID" value="GFX99981.1"/>
    <property type="molecule type" value="Genomic_DNA"/>
</dbReference>
<protein>
    <submittedName>
        <fullName evidence="1">E3 ubiquitin-protein ligase RNF13</fullName>
    </submittedName>
</protein>
<gene>
    <name evidence="1" type="primary">NCL1_31493</name>
    <name evidence="1" type="ORF">TNCV_260181</name>
</gene>